<dbReference type="PRINTS" id="PR00463">
    <property type="entry name" value="EP450I"/>
</dbReference>
<name>A0A6P7GXA7_DIAVI</name>
<keyword evidence="12 15" id="KW-0503">Monooxygenase</keyword>
<dbReference type="RefSeq" id="XP_028150702.1">
    <property type="nucleotide sequence ID" value="XM_028294901.1"/>
</dbReference>
<dbReference type="InterPro" id="IPR050196">
    <property type="entry name" value="Cytochrome_P450_Monoox"/>
</dbReference>
<proteinExistence type="inferred from homology"/>
<dbReference type="Proteomes" id="UP001652700">
    <property type="component" value="Unplaced"/>
</dbReference>
<evidence type="ECO:0000256" key="4">
    <source>
        <dbReference type="ARBA" id="ARBA00004406"/>
    </source>
</evidence>
<dbReference type="InterPro" id="IPR002401">
    <property type="entry name" value="Cyt_P450_E_grp-I"/>
</dbReference>
<evidence type="ECO:0000313" key="17">
    <source>
        <dbReference type="Proteomes" id="UP001652700"/>
    </source>
</evidence>
<sequence length="494" mass="57644">MYILLLVLCVIAIFLFRQYTYHKYWKYVNEIPGPETFPIIGNYELVNLENEELFRILRERSKLFYPIYKIWGLFELYLISLAGPPEDMELILGHSENNNKSFVYRLLNNWLGTGLLTSNGSKWHSRRKILTPAFHFNILQKYLEVFNKETEILLDELDKDAGKEYINVVKPMTDFTLFSIGESALGVSLREKNCDEYKKAVHAYGKMATYRILKPLLYQDFIFNMLPIGRALKKYVLKTLHDLSTNIIREREQSKQMDAQGNFSYSKRKRLALLDLMLEARAAGEDIDEKGIKEEVDTFMFEGHDTTSVALCYVLLNLANEQEYQAKIYEEILSVLGTTQYPTQQQLGELRFLERFVKECLRLYPSVPFISRVTGKTIHTHSGYTIPKNSTVLIHIYDLHHNAEVWEDPERFDPDRFLPENVAKRHPFAYLPFSAGGRNCIGQKFAMLEIKAVLCGILRKFKLEAVDKREDIKFIADLVLRPTGEIRVKFSHRQ</sequence>
<comment type="function">
    <text evidence="2">May be involved in the metabolism of insect hormones and in the breakdown of synthetic insecticides.</text>
</comment>
<organism evidence="18">
    <name type="scientific">Diabrotica virgifera virgifera</name>
    <name type="common">western corn rootworm</name>
    <dbReference type="NCBI Taxonomy" id="50390"/>
    <lineage>
        <taxon>Eukaryota</taxon>
        <taxon>Metazoa</taxon>
        <taxon>Ecdysozoa</taxon>
        <taxon>Arthropoda</taxon>
        <taxon>Hexapoda</taxon>
        <taxon>Insecta</taxon>
        <taxon>Pterygota</taxon>
        <taxon>Neoptera</taxon>
        <taxon>Endopterygota</taxon>
        <taxon>Coleoptera</taxon>
        <taxon>Polyphaga</taxon>
        <taxon>Cucujiformia</taxon>
        <taxon>Chrysomeloidea</taxon>
        <taxon>Chrysomelidae</taxon>
        <taxon>Galerucinae</taxon>
        <taxon>Diabroticina</taxon>
        <taxon>Diabroticites</taxon>
        <taxon>Diabrotica</taxon>
    </lineage>
</organism>
<evidence type="ECO:0000313" key="18">
    <source>
        <dbReference type="RefSeq" id="XP_028150702.1"/>
    </source>
</evidence>
<reference evidence="16" key="2">
    <citation type="submission" date="2025-05" db="UniProtKB">
        <authorList>
            <consortium name="EnsemblMetazoa"/>
        </authorList>
    </citation>
    <scope>IDENTIFICATION</scope>
</reference>
<gene>
    <name evidence="18" type="primary">LOC114344049</name>
</gene>
<dbReference type="GO" id="GO:0020037">
    <property type="term" value="F:heme binding"/>
    <property type="evidence" value="ECO:0007669"/>
    <property type="project" value="InterPro"/>
</dbReference>
<dbReference type="PROSITE" id="PS00086">
    <property type="entry name" value="CYTOCHROME_P450"/>
    <property type="match status" value="1"/>
</dbReference>
<accession>A0A6P7GXA7</accession>
<evidence type="ECO:0000256" key="5">
    <source>
        <dbReference type="ARBA" id="ARBA00010617"/>
    </source>
</evidence>
<comment type="subcellular location">
    <subcellularLocation>
        <location evidence="4">Endoplasmic reticulum membrane</location>
        <topology evidence="4">Peripheral membrane protein</topology>
    </subcellularLocation>
    <subcellularLocation>
        <location evidence="3">Microsome membrane</location>
        <topology evidence="3">Peripheral membrane protein</topology>
    </subcellularLocation>
</comment>
<evidence type="ECO:0000256" key="11">
    <source>
        <dbReference type="ARBA" id="ARBA00023004"/>
    </source>
</evidence>
<dbReference type="SUPFAM" id="SSF48264">
    <property type="entry name" value="Cytochrome P450"/>
    <property type="match status" value="1"/>
</dbReference>
<evidence type="ECO:0000256" key="14">
    <source>
        <dbReference type="PIRSR" id="PIRSR602401-1"/>
    </source>
</evidence>
<keyword evidence="10 15" id="KW-0560">Oxidoreductase</keyword>
<keyword evidence="11 14" id="KW-0408">Iron</keyword>
<evidence type="ECO:0000256" key="15">
    <source>
        <dbReference type="RuleBase" id="RU000461"/>
    </source>
</evidence>
<evidence type="ECO:0000256" key="2">
    <source>
        <dbReference type="ARBA" id="ARBA00003690"/>
    </source>
</evidence>
<dbReference type="GO" id="GO:0004497">
    <property type="term" value="F:monooxygenase activity"/>
    <property type="evidence" value="ECO:0007669"/>
    <property type="project" value="UniProtKB-KW"/>
</dbReference>
<dbReference type="OrthoDB" id="1470350at2759"/>
<dbReference type="CDD" id="cd20628">
    <property type="entry name" value="CYP4"/>
    <property type="match status" value="1"/>
</dbReference>
<keyword evidence="8" id="KW-0256">Endoplasmic reticulum</keyword>
<evidence type="ECO:0000313" key="16">
    <source>
        <dbReference type="EnsemblMetazoa" id="XP_050502046.1"/>
    </source>
</evidence>
<comment type="cofactor">
    <cofactor evidence="1 14">
        <name>heme</name>
        <dbReference type="ChEBI" id="CHEBI:30413"/>
    </cofactor>
</comment>
<dbReference type="InterPro" id="IPR036396">
    <property type="entry name" value="Cyt_P450_sf"/>
</dbReference>
<dbReference type="Pfam" id="PF00067">
    <property type="entry name" value="p450"/>
    <property type="match status" value="1"/>
</dbReference>
<dbReference type="GO" id="GO:0005506">
    <property type="term" value="F:iron ion binding"/>
    <property type="evidence" value="ECO:0007669"/>
    <property type="project" value="InterPro"/>
</dbReference>
<evidence type="ECO:0000256" key="12">
    <source>
        <dbReference type="ARBA" id="ARBA00023033"/>
    </source>
</evidence>
<evidence type="ECO:0000256" key="1">
    <source>
        <dbReference type="ARBA" id="ARBA00001971"/>
    </source>
</evidence>
<keyword evidence="17" id="KW-1185">Reference proteome</keyword>
<evidence type="ECO:0000256" key="13">
    <source>
        <dbReference type="ARBA" id="ARBA00023136"/>
    </source>
</evidence>
<evidence type="ECO:0000256" key="8">
    <source>
        <dbReference type="ARBA" id="ARBA00022824"/>
    </source>
</evidence>
<feature type="binding site" description="axial binding residue" evidence="14">
    <location>
        <position position="440"/>
    </location>
    <ligand>
        <name>heme</name>
        <dbReference type="ChEBI" id="CHEBI:30413"/>
    </ligand>
    <ligandPart>
        <name>Fe</name>
        <dbReference type="ChEBI" id="CHEBI:18248"/>
    </ligandPart>
</feature>
<dbReference type="PANTHER" id="PTHR24291">
    <property type="entry name" value="CYTOCHROME P450 FAMILY 4"/>
    <property type="match status" value="1"/>
</dbReference>
<evidence type="ECO:0000256" key="7">
    <source>
        <dbReference type="ARBA" id="ARBA00022723"/>
    </source>
</evidence>
<keyword evidence="6 14" id="KW-0349">Heme</keyword>
<dbReference type="InterPro" id="IPR017972">
    <property type="entry name" value="Cyt_P450_CS"/>
</dbReference>
<dbReference type="InParanoid" id="A0A6P7GXA7"/>
<comment type="similarity">
    <text evidence="5 15">Belongs to the cytochrome P450 family.</text>
</comment>
<dbReference type="InterPro" id="IPR001128">
    <property type="entry name" value="Cyt_P450"/>
</dbReference>
<dbReference type="PRINTS" id="PR00385">
    <property type="entry name" value="P450"/>
</dbReference>
<dbReference type="GO" id="GO:0005789">
    <property type="term" value="C:endoplasmic reticulum membrane"/>
    <property type="evidence" value="ECO:0007669"/>
    <property type="project" value="UniProtKB-SubCell"/>
</dbReference>
<evidence type="ECO:0000256" key="3">
    <source>
        <dbReference type="ARBA" id="ARBA00004174"/>
    </source>
</evidence>
<keyword evidence="7 14" id="KW-0479">Metal-binding</keyword>
<dbReference type="EnsemblMetazoa" id="XM_050646089.1">
    <property type="protein sequence ID" value="XP_050502046.1"/>
    <property type="gene ID" value="LOC126881682"/>
</dbReference>
<protein>
    <submittedName>
        <fullName evidence="18">Cytochrome P450 4C1-like</fullName>
    </submittedName>
</protein>
<keyword evidence="9" id="KW-0492">Microsome</keyword>
<dbReference type="AlphaFoldDB" id="A0A6P7GXA7"/>
<dbReference type="PANTHER" id="PTHR24291:SF189">
    <property type="entry name" value="CYTOCHROME P450 4C3-RELATED"/>
    <property type="match status" value="1"/>
</dbReference>
<reference evidence="18" key="1">
    <citation type="submission" date="2025-04" db="UniProtKB">
        <authorList>
            <consortium name="RefSeq"/>
        </authorList>
    </citation>
    <scope>IDENTIFICATION</scope>
</reference>
<keyword evidence="13" id="KW-0472">Membrane</keyword>
<evidence type="ECO:0000256" key="9">
    <source>
        <dbReference type="ARBA" id="ARBA00022848"/>
    </source>
</evidence>
<dbReference type="GO" id="GO:0016705">
    <property type="term" value="F:oxidoreductase activity, acting on paired donors, with incorporation or reduction of molecular oxygen"/>
    <property type="evidence" value="ECO:0007669"/>
    <property type="project" value="InterPro"/>
</dbReference>
<dbReference type="Gene3D" id="1.10.630.10">
    <property type="entry name" value="Cytochrome P450"/>
    <property type="match status" value="1"/>
</dbReference>
<evidence type="ECO:0000256" key="6">
    <source>
        <dbReference type="ARBA" id="ARBA00022617"/>
    </source>
</evidence>
<evidence type="ECO:0000256" key="10">
    <source>
        <dbReference type="ARBA" id="ARBA00023002"/>
    </source>
</evidence>